<dbReference type="PANTHER" id="PTHR30177:SF4">
    <property type="entry name" value="OSMOPROTECTANT IMPORT PERMEASE PROTEIN OSMW"/>
    <property type="match status" value="1"/>
</dbReference>
<keyword evidence="2 6" id="KW-0813">Transport</keyword>
<dbReference type="RefSeq" id="WP_199720102.1">
    <property type="nucleotide sequence ID" value="NZ_RJKN01000004.1"/>
</dbReference>
<sequence length="237" mass="24726">MPVAASVPLLHSGSVADNCLVRNDWVCPLYLETRSDIILAALGEHVLILVLSLAVALLVGFPLALLARRTAWLKTLVLGAATVVYTIPSLALFVLVLPYTGLTLTTVVLALSLYALTIVVRGVVAGLEGVPSHVEDAARGMGFGPGRLLWQVQVPLALPSLMAALRVAGVSTVALTTVGALVAHGGLGNLLFRGLDTRFFAQVLTASVLTVLLAFAVDLLLLGVQKALTPWRRGAAA</sequence>
<evidence type="ECO:0000313" key="9">
    <source>
        <dbReference type="Proteomes" id="UP000276232"/>
    </source>
</evidence>
<organism evidence="8 9">
    <name type="scientific">Pseudokineococcus lusitanus</name>
    <dbReference type="NCBI Taxonomy" id="763993"/>
    <lineage>
        <taxon>Bacteria</taxon>
        <taxon>Bacillati</taxon>
        <taxon>Actinomycetota</taxon>
        <taxon>Actinomycetes</taxon>
        <taxon>Kineosporiales</taxon>
        <taxon>Kineosporiaceae</taxon>
        <taxon>Pseudokineococcus</taxon>
    </lineage>
</organism>
<evidence type="ECO:0000256" key="3">
    <source>
        <dbReference type="ARBA" id="ARBA00022692"/>
    </source>
</evidence>
<dbReference type="InterPro" id="IPR000515">
    <property type="entry name" value="MetI-like"/>
</dbReference>
<dbReference type="GO" id="GO:0031460">
    <property type="term" value="P:glycine betaine transport"/>
    <property type="evidence" value="ECO:0007669"/>
    <property type="project" value="TreeGrafter"/>
</dbReference>
<dbReference type="GO" id="GO:0005886">
    <property type="term" value="C:plasma membrane"/>
    <property type="evidence" value="ECO:0007669"/>
    <property type="project" value="UniProtKB-SubCell"/>
</dbReference>
<evidence type="ECO:0000256" key="1">
    <source>
        <dbReference type="ARBA" id="ARBA00004141"/>
    </source>
</evidence>
<feature type="domain" description="ABC transmembrane type-1" evidence="7">
    <location>
        <begin position="42"/>
        <end position="221"/>
    </location>
</feature>
<dbReference type="Gene3D" id="1.10.3720.10">
    <property type="entry name" value="MetI-like"/>
    <property type="match status" value="1"/>
</dbReference>
<evidence type="ECO:0000259" key="7">
    <source>
        <dbReference type="PROSITE" id="PS50928"/>
    </source>
</evidence>
<name>A0A3N1HLI5_9ACTN</name>
<dbReference type="Proteomes" id="UP000276232">
    <property type="component" value="Unassembled WGS sequence"/>
</dbReference>
<dbReference type="PROSITE" id="PS50928">
    <property type="entry name" value="ABC_TM1"/>
    <property type="match status" value="1"/>
</dbReference>
<dbReference type="InParanoid" id="A0A3N1HLI5"/>
<comment type="subcellular location">
    <subcellularLocation>
        <location evidence="6">Cell membrane</location>
        <topology evidence="6">Multi-pass membrane protein</topology>
    </subcellularLocation>
    <subcellularLocation>
        <location evidence="1">Membrane</location>
        <topology evidence="1">Multi-pass membrane protein</topology>
    </subcellularLocation>
</comment>
<dbReference type="GO" id="GO:0055085">
    <property type="term" value="P:transmembrane transport"/>
    <property type="evidence" value="ECO:0007669"/>
    <property type="project" value="InterPro"/>
</dbReference>
<dbReference type="PANTHER" id="PTHR30177">
    <property type="entry name" value="GLYCINE BETAINE/L-PROLINE TRANSPORT SYSTEM PERMEASE PROTEIN PROW"/>
    <property type="match status" value="1"/>
</dbReference>
<dbReference type="EMBL" id="RJKN01000004">
    <property type="protein sequence ID" value="ROP43325.1"/>
    <property type="molecule type" value="Genomic_DNA"/>
</dbReference>
<dbReference type="InterPro" id="IPR051204">
    <property type="entry name" value="ABC_transp_perm/SBD"/>
</dbReference>
<evidence type="ECO:0000256" key="6">
    <source>
        <dbReference type="RuleBase" id="RU363032"/>
    </source>
</evidence>
<keyword evidence="5 6" id="KW-0472">Membrane</keyword>
<dbReference type="FunCoup" id="A0A3N1HLI5">
    <property type="interactions" value="33"/>
</dbReference>
<feature type="transmembrane region" description="Helical" evidence="6">
    <location>
        <begin position="102"/>
        <end position="124"/>
    </location>
</feature>
<feature type="transmembrane region" description="Helical" evidence="6">
    <location>
        <begin position="163"/>
        <end position="187"/>
    </location>
</feature>
<feature type="transmembrane region" description="Helical" evidence="6">
    <location>
        <begin position="199"/>
        <end position="224"/>
    </location>
</feature>
<evidence type="ECO:0000256" key="5">
    <source>
        <dbReference type="ARBA" id="ARBA00023136"/>
    </source>
</evidence>
<evidence type="ECO:0000313" key="8">
    <source>
        <dbReference type="EMBL" id="ROP43325.1"/>
    </source>
</evidence>
<comment type="similarity">
    <text evidence="6">Belongs to the binding-protein-dependent transport system permease family.</text>
</comment>
<protein>
    <submittedName>
        <fullName evidence="8">Osmoprotectant transport system permease protein</fullName>
    </submittedName>
</protein>
<reference evidence="8 9" key="1">
    <citation type="journal article" date="2015" name="Stand. Genomic Sci.">
        <title>Genomic Encyclopedia of Bacterial and Archaeal Type Strains, Phase III: the genomes of soil and plant-associated and newly described type strains.</title>
        <authorList>
            <person name="Whitman W.B."/>
            <person name="Woyke T."/>
            <person name="Klenk H.P."/>
            <person name="Zhou Y."/>
            <person name="Lilburn T.G."/>
            <person name="Beck B.J."/>
            <person name="De Vos P."/>
            <person name="Vandamme P."/>
            <person name="Eisen J.A."/>
            <person name="Garrity G."/>
            <person name="Hugenholtz P."/>
            <person name="Kyrpides N.C."/>
        </authorList>
    </citation>
    <scope>NUCLEOTIDE SEQUENCE [LARGE SCALE GENOMIC DNA]</scope>
    <source>
        <strain evidence="8 9">CECT 7306</strain>
    </source>
</reference>
<proteinExistence type="inferred from homology"/>
<accession>A0A3N1HLI5</accession>
<keyword evidence="3 6" id="KW-0812">Transmembrane</keyword>
<feature type="transmembrane region" description="Helical" evidence="6">
    <location>
        <begin position="40"/>
        <end position="64"/>
    </location>
</feature>
<dbReference type="CDD" id="cd06261">
    <property type="entry name" value="TM_PBP2"/>
    <property type="match status" value="1"/>
</dbReference>
<evidence type="ECO:0000256" key="4">
    <source>
        <dbReference type="ARBA" id="ARBA00022989"/>
    </source>
</evidence>
<comment type="caution">
    <text evidence="8">The sequence shown here is derived from an EMBL/GenBank/DDBJ whole genome shotgun (WGS) entry which is preliminary data.</text>
</comment>
<dbReference type="Pfam" id="PF00528">
    <property type="entry name" value="BPD_transp_1"/>
    <property type="match status" value="1"/>
</dbReference>
<dbReference type="AlphaFoldDB" id="A0A3N1HLI5"/>
<dbReference type="SUPFAM" id="SSF161098">
    <property type="entry name" value="MetI-like"/>
    <property type="match status" value="1"/>
</dbReference>
<keyword evidence="9" id="KW-1185">Reference proteome</keyword>
<keyword evidence="4 6" id="KW-1133">Transmembrane helix</keyword>
<gene>
    <name evidence="8" type="ORF">EDC03_1928</name>
</gene>
<evidence type="ECO:0000256" key="2">
    <source>
        <dbReference type="ARBA" id="ARBA00022448"/>
    </source>
</evidence>
<feature type="transmembrane region" description="Helical" evidence="6">
    <location>
        <begin position="76"/>
        <end position="96"/>
    </location>
</feature>
<dbReference type="InterPro" id="IPR035906">
    <property type="entry name" value="MetI-like_sf"/>
</dbReference>